<dbReference type="EMBL" id="MGFE01000015">
    <property type="protein sequence ID" value="OGL98835.1"/>
    <property type="molecule type" value="Genomic_DNA"/>
</dbReference>
<evidence type="ECO:0000313" key="1">
    <source>
        <dbReference type="EMBL" id="OGL98835.1"/>
    </source>
</evidence>
<protein>
    <submittedName>
        <fullName evidence="1">Uncharacterized protein</fullName>
    </submittedName>
</protein>
<sequence>MPSQSLSRVLEWRKDWTGRYDPSVIRVRRAYLETLAPRDIVLLSNRVREARRGRMALAHELAFPVEDELEMVSGVESTSNPFELAGLADVPGDDCFVTQQRFEALCVLDLAVMMSELERGDPMDRVEADQGAMIALLEEHVFSGTPIDLDVFTYHDPAPSGMYRVREVRYQDPASLPAWLERKHNSRCRITRDGIVAHFTGKPKDRFDTVIKLLRQVSRPKEGWNPCVVKDRCRCTFVVQDIGCVRALSGELRSVLGVHGALLHDGGDNLTVMTTGASDPTNPFSSPKFRKKQFDLQWHGRWYEIQIVTFDGFYGARYASDTQNHAIYKLLQGTRDILPAFYPPHVYLEDGETWSAPELQRLLLDRQVQNLGWSQRRRNGHAGSH</sequence>
<gene>
    <name evidence="1" type="ORF">A2304_05075</name>
</gene>
<comment type="caution">
    <text evidence="1">The sequence shown here is derived from an EMBL/GenBank/DDBJ whole genome shotgun (WGS) entry which is preliminary data.</text>
</comment>
<proteinExistence type="predicted"/>
<dbReference type="AlphaFoldDB" id="A0A1F7W7P6"/>
<reference evidence="1 2" key="1">
    <citation type="journal article" date="2016" name="Nat. Commun.">
        <title>Thousands of microbial genomes shed light on interconnected biogeochemical processes in an aquifer system.</title>
        <authorList>
            <person name="Anantharaman K."/>
            <person name="Brown C.T."/>
            <person name="Hug L.A."/>
            <person name="Sharon I."/>
            <person name="Castelle C.J."/>
            <person name="Probst A.J."/>
            <person name="Thomas B.C."/>
            <person name="Singh A."/>
            <person name="Wilkins M.J."/>
            <person name="Karaoz U."/>
            <person name="Brodie E.L."/>
            <person name="Williams K.H."/>
            <person name="Hubbard S.S."/>
            <person name="Banfield J.F."/>
        </authorList>
    </citation>
    <scope>NUCLEOTIDE SEQUENCE [LARGE SCALE GENOMIC DNA]</scope>
</reference>
<name>A0A1F7W7P6_9BACT</name>
<organism evidence="1 2">
    <name type="scientific">Candidatus Uhrbacteria bacterium RIFOXYB2_FULL_57_15</name>
    <dbReference type="NCBI Taxonomy" id="1802422"/>
    <lineage>
        <taxon>Bacteria</taxon>
        <taxon>Candidatus Uhriibacteriota</taxon>
    </lineage>
</organism>
<accession>A0A1F7W7P6</accession>
<evidence type="ECO:0000313" key="2">
    <source>
        <dbReference type="Proteomes" id="UP000176501"/>
    </source>
</evidence>
<dbReference type="Proteomes" id="UP000176501">
    <property type="component" value="Unassembled WGS sequence"/>
</dbReference>